<proteinExistence type="predicted"/>
<accession>A0A0E9V9B0</accession>
<sequence>MAVGQATKLTCIFSRISSFVAQRQFKAVTVVSAIINPH</sequence>
<dbReference type="AlphaFoldDB" id="A0A0E9V9B0"/>
<dbReference type="EMBL" id="GBXM01033971">
    <property type="protein sequence ID" value="JAH74606.1"/>
    <property type="molecule type" value="Transcribed_RNA"/>
</dbReference>
<protein>
    <submittedName>
        <fullName evidence="1">Uncharacterized protein</fullName>
    </submittedName>
</protein>
<reference evidence="1" key="2">
    <citation type="journal article" date="2015" name="Fish Shellfish Immunol.">
        <title>Early steps in the European eel (Anguilla anguilla)-Vibrio vulnificus interaction in the gills: Role of the RtxA13 toxin.</title>
        <authorList>
            <person name="Callol A."/>
            <person name="Pajuelo D."/>
            <person name="Ebbesson L."/>
            <person name="Teles M."/>
            <person name="MacKenzie S."/>
            <person name="Amaro C."/>
        </authorList>
    </citation>
    <scope>NUCLEOTIDE SEQUENCE</scope>
</reference>
<organism evidence="1">
    <name type="scientific">Anguilla anguilla</name>
    <name type="common">European freshwater eel</name>
    <name type="synonym">Muraena anguilla</name>
    <dbReference type="NCBI Taxonomy" id="7936"/>
    <lineage>
        <taxon>Eukaryota</taxon>
        <taxon>Metazoa</taxon>
        <taxon>Chordata</taxon>
        <taxon>Craniata</taxon>
        <taxon>Vertebrata</taxon>
        <taxon>Euteleostomi</taxon>
        <taxon>Actinopterygii</taxon>
        <taxon>Neopterygii</taxon>
        <taxon>Teleostei</taxon>
        <taxon>Anguilliformes</taxon>
        <taxon>Anguillidae</taxon>
        <taxon>Anguilla</taxon>
    </lineage>
</organism>
<evidence type="ECO:0000313" key="1">
    <source>
        <dbReference type="EMBL" id="JAH74606.1"/>
    </source>
</evidence>
<reference evidence="1" key="1">
    <citation type="submission" date="2014-11" db="EMBL/GenBank/DDBJ databases">
        <authorList>
            <person name="Amaro Gonzalez C."/>
        </authorList>
    </citation>
    <scope>NUCLEOTIDE SEQUENCE</scope>
</reference>
<name>A0A0E9V9B0_ANGAN</name>